<reference evidence="3" key="1">
    <citation type="submission" date="2025-08" db="UniProtKB">
        <authorList>
            <consortium name="RefSeq"/>
        </authorList>
    </citation>
    <scope>IDENTIFICATION</scope>
    <source>
        <tissue evidence="3">Gonads</tissue>
    </source>
</reference>
<proteinExistence type="predicted"/>
<gene>
    <name evidence="3" type="primary">LOC106169085</name>
</gene>
<protein>
    <submittedName>
        <fullName evidence="3">Choline transporter-like protein 1 isoform X2</fullName>
    </submittedName>
</protein>
<sequence length="94" mass="10147">MVIDALLLCFCEDCQINDGVTPGREYYMDPSLMKFVKNSSEAIAALNKRRDGGGEDVTDGGVPARESTPLRGEQPSPGGKADVTDDQQQETARI</sequence>
<accession>A0A1S3J238</accession>
<dbReference type="AlphaFoldDB" id="A0A1S3J238"/>
<name>A0A1S3J238_LINAN</name>
<dbReference type="RefSeq" id="XP_013403889.1">
    <property type="nucleotide sequence ID" value="XM_013548435.2"/>
</dbReference>
<organism evidence="2 3">
    <name type="scientific">Lingula anatina</name>
    <name type="common">Brachiopod</name>
    <name type="synonym">Lingula unguis</name>
    <dbReference type="NCBI Taxonomy" id="7574"/>
    <lineage>
        <taxon>Eukaryota</taxon>
        <taxon>Metazoa</taxon>
        <taxon>Spiralia</taxon>
        <taxon>Lophotrochozoa</taxon>
        <taxon>Brachiopoda</taxon>
        <taxon>Linguliformea</taxon>
        <taxon>Lingulata</taxon>
        <taxon>Lingulida</taxon>
        <taxon>Linguloidea</taxon>
        <taxon>Lingulidae</taxon>
        <taxon>Lingula</taxon>
    </lineage>
</organism>
<feature type="region of interest" description="Disordered" evidence="1">
    <location>
        <begin position="47"/>
        <end position="94"/>
    </location>
</feature>
<dbReference type="GeneID" id="106169085"/>
<dbReference type="OrthoDB" id="420519at2759"/>
<evidence type="ECO:0000313" key="3">
    <source>
        <dbReference type="RefSeq" id="XP_013403889.1"/>
    </source>
</evidence>
<dbReference type="Proteomes" id="UP000085678">
    <property type="component" value="Unplaced"/>
</dbReference>
<evidence type="ECO:0000313" key="2">
    <source>
        <dbReference type="Proteomes" id="UP000085678"/>
    </source>
</evidence>
<keyword evidence="2" id="KW-1185">Reference proteome</keyword>
<evidence type="ECO:0000256" key="1">
    <source>
        <dbReference type="SAM" id="MobiDB-lite"/>
    </source>
</evidence>